<feature type="transmembrane region" description="Helical" evidence="6">
    <location>
        <begin position="204"/>
        <end position="224"/>
    </location>
</feature>
<feature type="transmembrane region" description="Helical" evidence="6">
    <location>
        <begin position="459"/>
        <end position="480"/>
    </location>
</feature>
<evidence type="ECO:0000313" key="9">
    <source>
        <dbReference type="Proteomes" id="UP000236621"/>
    </source>
</evidence>
<dbReference type="STRING" id="45235.A0A2K3QHN0"/>
<dbReference type="InterPro" id="IPR020846">
    <property type="entry name" value="MFS_dom"/>
</dbReference>
<protein>
    <submittedName>
        <fullName evidence="8">Polyamine transporter</fullName>
    </submittedName>
</protein>
<dbReference type="PROSITE" id="PS50850">
    <property type="entry name" value="MFS"/>
    <property type="match status" value="1"/>
</dbReference>
<dbReference type="Gene3D" id="1.20.1250.20">
    <property type="entry name" value="MFS general substrate transporter like domains"/>
    <property type="match status" value="1"/>
</dbReference>
<keyword evidence="2 6" id="KW-0812">Transmembrane</keyword>
<feature type="transmembrane region" description="Helical" evidence="6">
    <location>
        <begin position="83"/>
        <end position="104"/>
    </location>
</feature>
<evidence type="ECO:0000256" key="3">
    <source>
        <dbReference type="ARBA" id="ARBA00022989"/>
    </source>
</evidence>
<feature type="transmembrane region" description="Helical" evidence="6">
    <location>
        <begin position="393"/>
        <end position="414"/>
    </location>
</feature>
<organism evidence="8 9">
    <name type="scientific">Tolypocladium capitatum</name>
    <dbReference type="NCBI Taxonomy" id="45235"/>
    <lineage>
        <taxon>Eukaryota</taxon>
        <taxon>Fungi</taxon>
        <taxon>Dikarya</taxon>
        <taxon>Ascomycota</taxon>
        <taxon>Pezizomycotina</taxon>
        <taxon>Sordariomycetes</taxon>
        <taxon>Hypocreomycetidae</taxon>
        <taxon>Hypocreales</taxon>
        <taxon>Ophiocordycipitaceae</taxon>
        <taxon>Tolypocladium</taxon>
    </lineage>
</organism>
<sequence>MAASSHKATDENVESNDAQSDGVVLEPQPSDDPNDPLNWPATKKYATLAIWSLASFSSQASAMANLQGYVLQAPLYGKTPVQVSYSISAALAGLIAGALIVVPLGRKFGSCFCLLWSTVGVLVTAIWSALMTKPNDYNAFVVSRLFAGIFASPPLILGSATVLQIFFLHQRGKCLHILHIPYLLGVVVGPTFGGFIVATHPWPIQFWWTVGMNGLLILLIVLFLENTEYDRSGRQPTAASDPLFRRRVKTHLYGSAAIEPVSLSQFFRILGNEFLIGLSPISILGGLVLLIDFGFATMSYILSILFLELPVSEGGYGFNSNQAAAFTISQWIGLFIAEVYGHFVSDRIPLWLCRRNNNIWKQEYRLYCTAAPVIVLPIGLGLFASALQYHLHWAVLALGSVLIFAAGMSVVPIIMTYLCECFPDHAPETSAAMSVYRLGFGLSTNFFATPWISKVGVGWTFGMAALFTILASLILIFLIWKGPEARKVGLIKADVKEQPV</sequence>
<accession>A0A2K3QHN0</accession>
<dbReference type="PANTHER" id="PTHR23502">
    <property type="entry name" value="MAJOR FACILITATOR SUPERFAMILY"/>
    <property type="match status" value="1"/>
</dbReference>
<name>A0A2K3QHN0_9HYPO</name>
<feature type="transmembrane region" description="Helical" evidence="6">
    <location>
        <begin position="111"/>
        <end position="130"/>
    </location>
</feature>
<feature type="transmembrane region" description="Helical" evidence="6">
    <location>
        <begin position="364"/>
        <end position="387"/>
    </location>
</feature>
<feature type="transmembrane region" description="Helical" evidence="6">
    <location>
        <begin position="435"/>
        <end position="453"/>
    </location>
</feature>
<evidence type="ECO:0000256" key="4">
    <source>
        <dbReference type="ARBA" id="ARBA00023136"/>
    </source>
</evidence>
<dbReference type="OrthoDB" id="2533084at2759"/>
<dbReference type="EMBL" id="NRSZ01000469">
    <property type="protein sequence ID" value="PNY27015.1"/>
    <property type="molecule type" value="Genomic_DNA"/>
</dbReference>
<feature type="transmembrane region" description="Helical" evidence="6">
    <location>
        <begin position="180"/>
        <end position="198"/>
    </location>
</feature>
<comment type="subcellular location">
    <subcellularLocation>
        <location evidence="1">Membrane</location>
        <topology evidence="1">Multi-pass membrane protein</topology>
    </subcellularLocation>
</comment>
<evidence type="ECO:0000313" key="8">
    <source>
        <dbReference type="EMBL" id="PNY27015.1"/>
    </source>
</evidence>
<evidence type="ECO:0000256" key="2">
    <source>
        <dbReference type="ARBA" id="ARBA00022692"/>
    </source>
</evidence>
<reference evidence="8 9" key="1">
    <citation type="submission" date="2017-08" db="EMBL/GenBank/DDBJ databases">
        <title>Harnessing the power of phylogenomics to disentangle the directionality and signatures of interkingdom host jumping in the parasitic fungal genus Tolypocladium.</title>
        <authorList>
            <person name="Quandt C.A."/>
            <person name="Patterson W."/>
            <person name="Spatafora J.W."/>
        </authorList>
    </citation>
    <scope>NUCLEOTIDE SEQUENCE [LARGE SCALE GENOMIC DNA]</scope>
    <source>
        <strain evidence="8 9">CBS 113982</strain>
    </source>
</reference>
<feature type="transmembrane region" description="Helical" evidence="6">
    <location>
        <begin position="322"/>
        <end position="343"/>
    </location>
</feature>
<dbReference type="GO" id="GO:0022857">
    <property type="term" value="F:transmembrane transporter activity"/>
    <property type="evidence" value="ECO:0007669"/>
    <property type="project" value="InterPro"/>
</dbReference>
<dbReference type="AlphaFoldDB" id="A0A2K3QHN0"/>
<evidence type="ECO:0000256" key="1">
    <source>
        <dbReference type="ARBA" id="ARBA00004141"/>
    </source>
</evidence>
<dbReference type="GO" id="GO:0005886">
    <property type="term" value="C:plasma membrane"/>
    <property type="evidence" value="ECO:0007669"/>
    <property type="project" value="TreeGrafter"/>
</dbReference>
<evidence type="ECO:0000256" key="5">
    <source>
        <dbReference type="SAM" id="MobiDB-lite"/>
    </source>
</evidence>
<dbReference type="InterPro" id="IPR036259">
    <property type="entry name" value="MFS_trans_sf"/>
</dbReference>
<evidence type="ECO:0000259" key="7">
    <source>
        <dbReference type="PROSITE" id="PS50850"/>
    </source>
</evidence>
<proteinExistence type="predicted"/>
<dbReference type="Proteomes" id="UP000236621">
    <property type="component" value="Unassembled WGS sequence"/>
</dbReference>
<feature type="transmembrane region" description="Helical" evidence="6">
    <location>
        <begin position="145"/>
        <end position="168"/>
    </location>
</feature>
<feature type="transmembrane region" description="Helical" evidence="6">
    <location>
        <begin position="274"/>
        <end position="302"/>
    </location>
</feature>
<evidence type="ECO:0000256" key="6">
    <source>
        <dbReference type="SAM" id="Phobius"/>
    </source>
</evidence>
<feature type="domain" description="Major facilitator superfamily (MFS) profile" evidence="7">
    <location>
        <begin position="47"/>
        <end position="483"/>
    </location>
</feature>
<dbReference type="PANTHER" id="PTHR23502:SF22">
    <property type="entry name" value="MAJOR FACILITATOR SUPERFAMILY (MFS) PROFILE DOMAIN-CONTAINING PROTEIN"/>
    <property type="match status" value="1"/>
</dbReference>
<dbReference type="Pfam" id="PF07690">
    <property type="entry name" value="MFS_1"/>
    <property type="match status" value="1"/>
</dbReference>
<dbReference type="SUPFAM" id="SSF103473">
    <property type="entry name" value="MFS general substrate transporter"/>
    <property type="match status" value="1"/>
</dbReference>
<dbReference type="InterPro" id="IPR011701">
    <property type="entry name" value="MFS"/>
</dbReference>
<keyword evidence="3 6" id="KW-1133">Transmembrane helix</keyword>
<keyword evidence="9" id="KW-1185">Reference proteome</keyword>
<keyword evidence="4 6" id="KW-0472">Membrane</keyword>
<feature type="region of interest" description="Disordered" evidence="5">
    <location>
        <begin position="1"/>
        <end position="37"/>
    </location>
</feature>
<comment type="caution">
    <text evidence="8">The sequence shown here is derived from an EMBL/GenBank/DDBJ whole genome shotgun (WGS) entry which is preliminary data.</text>
</comment>
<gene>
    <name evidence="8" type="ORF">TCAP_03055</name>
</gene>